<protein>
    <recommendedName>
        <fullName evidence="4">Oxidase FUB9</fullName>
    </recommendedName>
    <alternativeName>
        <fullName evidence="5">Fusaric acid biosynthesis protein 9</fullName>
    </alternativeName>
</protein>
<feature type="binding site" evidence="7">
    <location>
        <position position="134"/>
    </location>
    <ligand>
        <name>FMN</name>
        <dbReference type="ChEBI" id="CHEBI:58210"/>
    </ligand>
</feature>
<dbReference type="Gene3D" id="3.20.20.70">
    <property type="entry name" value="Aldolase class I"/>
    <property type="match status" value="1"/>
</dbReference>
<evidence type="ECO:0000259" key="8">
    <source>
        <dbReference type="PROSITE" id="PS51349"/>
    </source>
</evidence>
<keyword evidence="7" id="KW-0285">Flavoprotein</keyword>
<evidence type="ECO:0000256" key="2">
    <source>
        <dbReference type="ARBA" id="ARBA00023002"/>
    </source>
</evidence>
<dbReference type="Proteomes" id="UP000799441">
    <property type="component" value="Unassembled WGS sequence"/>
</dbReference>
<feature type="binding site" evidence="7">
    <location>
        <position position="250"/>
    </location>
    <ligand>
        <name>FMN</name>
        <dbReference type="ChEBI" id="CHEBI:58210"/>
    </ligand>
</feature>
<dbReference type="GO" id="GO:0016491">
    <property type="term" value="F:oxidoreductase activity"/>
    <property type="evidence" value="ECO:0007669"/>
    <property type="project" value="UniProtKB-KW"/>
</dbReference>
<dbReference type="PANTHER" id="PTHR10578">
    <property type="entry name" value="S -2-HYDROXY-ACID OXIDASE-RELATED"/>
    <property type="match status" value="1"/>
</dbReference>
<proteinExistence type="inferred from homology"/>
<dbReference type="InterPro" id="IPR013785">
    <property type="entry name" value="Aldolase_TIM"/>
</dbReference>
<evidence type="ECO:0000256" key="1">
    <source>
        <dbReference type="ARBA" id="ARBA00001917"/>
    </source>
</evidence>
<dbReference type="OrthoDB" id="1925334at2759"/>
<feature type="binding site" evidence="7">
    <location>
        <position position="162"/>
    </location>
    <ligand>
        <name>FMN</name>
        <dbReference type="ChEBI" id="CHEBI:58210"/>
    </ligand>
</feature>
<feature type="domain" description="FMN hydroxy acid dehydrogenase" evidence="8">
    <location>
        <begin position="4"/>
        <end position="357"/>
    </location>
</feature>
<dbReference type="PIRSF" id="PIRSF000138">
    <property type="entry name" value="Al-hdrx_acd_dh"/>
    <property type="match status" value="1"/>
</dbReference>
<feature type="binding site" evidence="7">
    <location>
        <position position="252"/>
    </location>
    <ligand>
        <name>glyoxylate</name>
        <dbReference type="ChEBI" id="CHEBI:36655"/>
    </ligand>
</feature>
<evidence type="ECO:0000313" key="9">
    <source>
        <dbReference type="EMBL" id="KAF2722720.1"/>
    </source>
</evidence>
<sequence>MEPGTKPPVFSIRDLAEHGSARLSKAYREYFNEGANDLLTLRDNEAAFDRYKLRPRILRNVSKVDTSTTIFGSKVSFPFGFAPAAMHGLAHPEGEIATSRAAASTGIAMGLSSWATQSVEDVTAEGMGNPYAMQVSLLKDTEITQTVCRRAEKSGCKAILLTVDAPILGRRFNESRNKFDLPENLTLPHLVSSTGKLLYGKHVYDNSLNWERALHLVREQTTLPIWIKGVYTPEDVELAIDHGVDGIIISNHGGRQLDSVPATLDALRVCAPVAQGKVPIAIDGGIRRGSDIFKALALGANFCFAGRIPIWGLAYDGQKGVELAVKLLLEEFELCMGLAGCRNVREISRAHLSILLPDGLLSKL</sequence>
<dbReference type="GO" id="GO:0005737">
    <property type="term" value="C:cytoplasm"/>
    <property type="evidence" value="ECO:0007669"/>
    <property type="project" value="UniProtKB-ARBA"/>
</dbReference>
<evidence type="ECO:0000313" key="10">
    <source>
        <dbReference type="Proteomes" id="UP000799441"/>
    </source>
</evidence>
<comment type="cofactor">
    <cofactor evidence="1">
        <name>FMN</name>
        <dbReference type="ChEBI" id="CHEBI:58210"/>
    </cofactor>
</comment>
<evidence type="ECO:0000256" key="5">
    <source>
        <dbReference type="ARBA" id="ARBA00083297"/>
    </source>
</evidence>
<reference evidence="9" key="1">
    <citation type="journal article" date="2020" name="Stud. Mycol.">
        <title>101 Dothideomycetes genomes: a test case for predicting lifestyles and emergence of pathogens.</title>
        <authorList>
            <person name="Haridas S."/>
            <person name="Albert R."/>
            <person name="Binder M."/>
            <person name="Bloem J."/>
            <person name="Labutti K."/>
            <person name="Salamov A."/>
            <person name="Andreopoulos B."/>
            <person name="Baker S."/>
            <person name="Barry K."/>
            <person name="Bills G."/>
            <person name="Bluhm B."/>
            <person name="Cannon C."/>
            <person name="Castanera R."/>
            <person name="Culley D."/>
            <person name="Daum C."/>
            <person name="Ezra D."/>
            <person name="Gonzalez J."/>
            <person name="Henrissat B."/>
            <person name="Kuo A."/>
            <person name="Liang C."/>
            <person name="Lipzen A."/>
            <person name="Lutzoni F."/>
            <person name="Magnuson J."/>
            <person name="Mondo S."/>
            <person name="Nolan M."/>
            <person name="Ohm R."/>
            <person name="Pangilinan J."/>
            <person name="Park H.-J."/>
            <person name="Ramirez L."/>
            <person name="Alfaro M."/>
            <person name="Sun H."/>
            <person name="Tritt A."/>
            <person name="Yoshinaga Y."/>
            <person name="Zwiers L.-H."/>
            <person name="Turgeon B."/>
            <person name="Goodwin S."/>
            <person name="Spatafora J."/>
            <person name="Crous P."/>
            <person name="Grigoriev I."/>
        </authorList>
    </citation>
    <scope>NUCLEOTIDE SEQUENCE</scope>
    <source>
        <strain evidence="9">CBS 116435</strain>
    </source>
</reference>
<feature type="binding site" evidence="7">
    <location>
        <position position="171"/>
    </location>
    <ligand>
        <name>glyoxylate</name>
        <dbReference type="ChEBI" id="CHEBI:36655"/>
    </ligand>
</feature>
<keyword evidence="7" id="KW-0288">FMN</keyword>
<dbReference type="SUPFAM" id="SSF51395">
    <property type="entry name" value="FMN-linked oxidoreductases"/>
    <property type="match status" value="1"/>
</dbReference>
<keyword evidence="2" id="KW-0560">Oxidoreductase</keyword>
<feature type="binding site" evidence="7">
    <location>
        <position position="112"/>
    </location>
    <ligand>
        <name>FMN</name>
        <dbReference type="ChEBI" id="CHEBI:58210"/>
    </ligand>
</feature>
<dbReference type="InterPro" id="IPR000262">
    <property type="entry name" value="FMN-dep_DH"/>
</dbReference>
<dbReference type="AlphaFoldDB" id="A0A9P4QAQ9"/>
<dbReference type="EMBL" id="MU003780">
    <property type="protein sequence ID" value="KAF2722720.1"/>
    <property type="molecule type" value="Genomic_DNA"/>
</dbReference>
<organism evidence="9 10">
    <name type="scientific">Polychaeton citri CBS 116435</name>
    <dbReference type="NCBI Taxonomy" id="1314669"/>
    <lineage>
        <taxon>Eukaryota</taxon>
        <taxon>Fungi</taxon>
        <taxon>Dikarya</taxon>
        <taxon>Ascomycota</taxon>
        <taxon>Pezizomycotina</taxon>
        <taxon>Dothideomycetes</taxon>
        <taxon>Dothideomycetidae</taxon>
        <taxon>Capnodiales</taxon>
        <taxon>Capnodiaceae</taxon>
        <taxon>Polychaeton</taxon>
    </lineage>
</organism>
<name>A0A9P4QAQ9_9PEZI</name>
<accession>A0A9P4QAQ9</accession>
<dbReference type="PANTHER" id="PTHR10578:SF149">
    <property type="entry name" value="2-HYDROXYACID OXIDASE 2"/>
    <property type="match status" value="1"/>
</dbReference>
<dbReference type="GO" id="GO:0010181">
    <property type="term" value="F:FMN binding"/>
    <property type="evidence" value="ECO:0007669"/>
    <property type="project" value="InterPro"/>
</dbReference>
<feature type="binding site" evidence="7">
    <location>
        <begin position="306"/>
        <end position="307"/>
    </location>
    <ligand>
        <name>FMN</name>
        <dbReference type="ChEBI" id="CHEBI:58210"/>
    </ligand>
</feature>
<dbReference type="FunFam" id="3.20.20.70:FF:000056">
    <property type="entry name" value="hydroxyacid oxidase 2"/>
    <property type="match status" value="1"/>
</dbReference>
<gene>
    <name evidence="9" type="ORF">K431DRAFT_265714</name>
</gene>
<keyword evidence="10" id="KW-1185">Reference proteome</keyword>
<dbReference type="PROSITE" id="PS51349">
    <property type="entry name" value="FMN_HYDROXY_ACID_DH_2"/>
    <property type="match status" value="1"/>
</dbReference>
<evidence type="ECO:0000256" key="6">
    <source>
        <dbReference type="PIRSR" id="PIRSR000138-1"/>
    </source>
</evidence>
<comment type="caution">
    <text evidence="9">The sequence shown here is derived from an EMBL/GenBank/DDBJ whole genome shotgun (WGS) entry which is preliminary data.</text>
</comment>
<dbReference type="Pfam" id="PF01070">
    <property type="entry name" value="FMN_dh"/>
    <property type="match status" value="1"/>
</dbReference>
<dbReference type="CDD" id="cd02809">
    <property type="entry name" value="alpha_hydroxyacid_oxid_FMN"/>
    <property type="match status" value="1"/>
</dbReference>
<feature type="binding site" evidence="7">
    <location>
        <position position="255"/>
    </location>
    <ligand>
        <name>glyoxylate</name>
        <dbReference type="ChEBI" id="CHEBI:36655"/>
    </ligand>
</feature>
<dbReference type="InterPro" id="IPR037396">
    <property type="entry name" value="FMN_HAD"/>
</dbReference>
<dbReference type="InterPro" id="IPR008259">
    <property type="entry name" value="FMN_hydac_DH_AS"/>
</dbReference>
<feature type="binding site" evidence="7">
    <location>
        <begin position="83"/>
        <end position="85"/>
    </location>
    <ligand>
        <name>FMN</name>
        <dbReference type="ChEBI" id="CHEBI:58210"/>
    </ligand>
</feature>
<evidence type="ECO:0000256" key="3">
    <source>
        <dbReference type="ARBA" id="ARBA00024042"/>
    </source>
</evidence>
<feature type="binding site" evidence="7">
    <location>
        <position position="30"/>
    </location>
    <ligand>
        <name>glyoxylate</name>
        <dbReference type="ChEBI" id="CHEBI:36655"/>
    </ligand>
</feature>
<evidence type="ECO:0000256" key="7">
    <source>
        <dbReference type="PIRSR" id="PIRSR000138-2"/>
    </source>
</evidence>
<feature type="active site" description="Proton acceptor" evidence="6">
    <location>
        <position position="252"/>
    </location>
</feature>
<feature type="binding site" evidence="7">
    <location>
        <begin position="283"/>
        <end position="287"/>
    </location>
    <ligand>
        <name>FMN</name>
        <dbReference type="ChEBI" id="CHEBI:58210"/>
    </ligand>
</feature>
<comment type="similarity">
    <text evidence="3">Belongs to the FMN-dependent alpha-hydroxy acid dehydrogenase family.</text>
</comment>
<dbReference type="InterPro" id="IPR012133">
    <property type="entry name" value="Alpha-hydoxy_acid_DH_FMN"/>
</dbReference>
<feature type="binding site" evidence="7">
    <location>
        <position position="228"/>
    </location>
    <ligand>
        <name>FMN</name>
        <dbReference type="ChEBI" id="CHEBI:58210"/>
    </ligand>
</feature>
<evidence type="ECO:0000256" key="4">
    <source>
        <dbReference type="ARBA" id="ARBA00073420"/>
    </source>
</evidence>
<dbReference type="PROSITE" id="PS00557">
    <property type="entry name" value="FMN_HYDROXY_ACID_DH_1"/>
    <property type="match status" value="1"/>
</dbReference>